<dbReference type="EMBL" id="CZVW01000005">
    <property type="protein sequence ID" value="CUS99015.1"/>
    <property type="molecule type" value="Genomic_DNA"/>
</dbReference>
<dbReference type="GO" id="GO:0046872">
    <property type="term" value="F:metal ion binding"/>
    <property type="evidence" value="ECO:0007669"/>
    <property type="project" value="UniProtKB-KW"/>
</dbReference>
<dbReference type="GO" id="GO:0051536">
    <property type="term" value="F:iron-sulfur cluster binding"/>
    <property type="evidence" value="ECO:0007669"/>
    <property type="project" value="UniProtKB-KW"/>
</dbReference>
<dbReference type="SUPFAM" id="SSF54862">
    <property type="entry name" value="4Fe-4S ferredoxins"/>
    <property type="match status" value="1"/>
</dbReference>
<keyword evidence="1" id="KW-0285">Flavoprotein</keyword>
<dbReference type="Pfam" id="PF13738">
    <property type="entry name" value="Pyr_redox_3"/>
    <property type="match status" value="1"/>
</dbReference>
<evidence type="ECO:0000256" key="6">
    <source>
        <dbReference type="SAM" id="Phobius"/>
    </source>
</evidence>
<dbReference type="PRINTS" id="PR00368">
    <property type="entry name" value="FADPNR"/>
</dbReference>
<keyword evidence="3" id="KW-0560">Oxidoreductase</keyword>
<dbReference type="PANTHER" id="PTHR48105">
    <property type="entry name" value="THIOREDOXIN REDUCTASE 1-RELATED-RELATED"/>
    <property type="match status" value="1"/>
</dbReference>
<reference evidence="9" key="1">
    <citation type="submission" date="2015-11" db="EMBL/GenBank/DDBJ databases">
        <authorList>
            <person name="Varghese N."/>
        </authorList>
    </citation>
    <scope>NUCLEOTIDE SEQUENCE [LARGE SCALE GENOMIC DNA]</scope>
    <source>
        <strain evidence="9">JGI-23</strain>
    </source>
</reference>
<evidence type="ECO:0000259" key="7">
    <source>
        <dbReference type="PROSITE" id="PS51379"/>
    </source>
</evidence>
<dbReference type="OrthoDB" id="9778740at2"/>
<dbReference type="Gene3D" id="3.50.50.60">
    <property type="entry name" value="FAD/NAD(P)-binding domain"/>
    <property type="match status" value="2"/>
</dbReference>
<evidence type="ECO:0000256" key="1">
    <source>
        <dbReference type="ARBA" id="ARBA00022630"/>
    </source>
</evidence>
<feature type="domain" description="4Fe-4S ferredoxin-type" evidence="7">
    <location>
        <begin position="50"/>
        <end position="80"/>
    </location>
</feature>
<evidence type="ECO:0000256" key="2">
    <source>
        <dbReference type="ARBA" id="ARBA00022723"/>
    </source>
</evidence>
<keyword evidence="6" id="KW-0472">Membrane</keyword>
<keyword evidence="6" id="KW-1133">Transmembrane helix</keyword>
<keyword evidence="4" id="KW-0408">Iron</keyword>
<dbReference type="RefSeq" id="WP_092348204.1">
    <property type="nucleotide sequence ID" value="NZ_CZVW01000005.1"/>
</dbReference>
<accession>A0A0P1MSQ4</accession>
<sequence>METLATLGITIFLIFVIFVPYYIRFRRKEELAKKKLEEAKIDGLVEAYGLHPKIDQNVCIGCGSCVKACPEGDVLEVVEGKATIINGYKCVGHGLCAQVCPVGAIELVLGSPTKVIEVPEVDENYQTNVEGIFIIGELGGIGLIRNAVEQAKKCIEYIAKNRPKSETQEQYDLIIVGAGPAGLTASLSALKYKLKYITLEQEENIGGTILHYPRQKIVMTFPVELPLYGKLKFYEVPKETLYQAWIEIVNKFSLNIKTEQKVVDIVVEDGLFKVLTEKGESYYAKNVVLALGRRGSPRKLGVPGEELGKVSYKLIEAENYNNCNILVVGGGDSAVESAMALANQINNNITISYRGDAFKSIKQRNRERIQKYIQEGKIKVIFNSNVKEIKPNSVILKTLNGEIELPNDYVFIFIGGTLPYDLLKKIGVKIIQKSGN</sequence>
<evidence type="ECO:0000313" key="8">
    <source>
        <dbReference type="EMBL" id="CUS99015.1"/>
    </source>
</evidence>
<evidence type="ECO:0000313" key="9">
    <source>
        <dbReference type="Proteomes" id="UP000199197"/>
    </source>
</evidence>
<keyword evidence="2" id="KW-0479">Metal-binding</keyword>
<evidence type="ECO:0000256" key="3">
    <source>
        <dbReference type="ARBA" id="ARBA00023002"/>
    </source>
</evidence>
<dbReference type="PRINTS" id="PR00469">
    <property type="entry name" value="PNDRDTASEII"/>
</dbReference>
<protein>
    <submittedName>
        <fullName evidence="8">Putative bacillithiol system oxidoreductase, YpdA family</fullName>
    </submittedName>
</protein>
<dbReference type="GO" id="GO:0016491">
    <property type="term" value="F:oxidoreductase activity"/>
    <property type="evidence" value="ECO:0007669"/>
    <property type="project" value="UniProtKB-KW"/>
</dbReference>
<evidence type="ECO:0000256" key="4">
    <source>
        <dbReference type="ARBA" id="ARBA00023004"/>
    </source>
</evidence>
<dbReference type="SUPFAM" id="SSF51905">
    <property type="entry name" value="FAD/NAD(P)-binding domain"/>
    <property type="match status" value="1"/>
</dbReference>
<gene>
    <name evidence="8" type="ORF">JGI23_00584</name>
</gene>
<dbReference type="InterPro" id="IPR017900">
    <property type="entry name" value="4Fe4S_Fe_S_CS"/>
</dbReference>
<dbReference type="AlphaFoldDB" id="A0A0P1MSQ4"/>
<evidence type="ECO:0000256" key="5">
    <source>
        <dbReference type="ARBA" id="ARBA00023014"/>
    </source>
</evidence>
<dbReference type="PROSITE" id="PS00198">
    <property type="entry name" value="4FE4S_FER_1"/>
    <property type="match status" value="1"/>
</dbReference>
<keyword evidence="5" id="KW-0411">Iron-sulfur</keyword>
<feature type="transmembrane region" description="Helical" evidence="6">
    <location>
        <begin position="6"/>
        <end position="25"/>
    </location>
</feature>
<feature type="domain" description="4Fe-4S ferredoxin-type" evidence="7">
    <location>
        <begin position="81"/>
        <end position="110"/>
    </location>
</feature>
<dbReference type="InterPro" id="IPR050097">
    <property type="entry name" value="Ferredoxin-NADP_redctase_2"/>
</dbReference>
<dbReference type="PROSITE" id="PS51379">
    <property type="entry name" value="4FE4S_FER_2"/>
    <property type="match status" value="2"/>
</dbReference>
<proteinExistence type="predicted"/>
<dbReference type="InterPro" id="IPR017896">
    <property type="entry name" value="4Fe4S_Fe-S-bd"/>
</dbReference>
<dbReference type="Proteomes" id="UP000199197">
    <property type="component" value="Unassembled WGS sequence"/>
</dbReference>
<dbReference type="InterPro" id="IPR036188">
    <property type="entry name" value="FAD/NAD-bd_sf"/>
</dbReference>
<keyword evidence="6" id="KW-0812">Transmembrane</keyword>
<name>A0A0P1MSQ4_9BACT</name>
<dbReference type="Pfam" id="PF14697">
    <property type="entry name" value="Fer4_21"/>
    <property type="match status" value="1"/>
</dbReference>
<organism evidence="8 9">
    <name type="scientific">Candidatus Chryseopegocella kryptomonas</name>
    <dbReference type="NCBI Taxonomy" id="1633643"/>
    <lineage>
        <taxon>Bacteria</taxon>
        <taxon>Pseudomonadati</taxon>
        <taxon>Candidatus Kryptoniota</taxon>
        <taxon>Candidatus Chryseopegocella</taxon>
    </lineage>
</organism>
<dbReference type="Gene3D" id="3.30.70.20">
    <property type="match status" value="1"/>
</dbReference>
<keyword evidence="9" id="KW-1185">Reference proteome</keyword>